<organism evidence="1 2">
    <name type="scientific">Sphingomonas changnyeongensis</name>
    <dbReference type="NCBI Taxonomy" id="2698679"/>
    <lineage>
        <taxon>Bacteria</taxon>
        <taxon>Pseudomonadati</taxon>
        <taxon>Pseudomonadota</taxon>
        <taxon>Alphaproteobacteria</taxon>
        <taxon>Sphingomonadales</taxon>
        <taxon>Sphingomonadaceae</taxon>
        <taxon>Sphingomonas</taxon>
    </lineage>
</organism>
<reference evidence="1 2" key="1">
    <citation type="submission" date="2020-01" db="EMBL/GenBank/DDBJ databases">
        <title>Sphingomonas sp. C33 whole genome sequece.</title>
        <authorList>
            <person name="Park C."/>
        </authorList>
    </citation>
    <scope>NUCLEOTIDE SEQUENCE [LARGE SCALE GENOMIC DNA]</scope>
    <source>
        <strain evidence="1 2">C33</strain>
    </source>
</reference>
<evidence type="ECO:0000313" key="1">
    <source>
        <dbReference type="EMBL" id="QHL89919.1"/>
    </source>
</evidence>
<proteinExistence type="predicted"/>
<name>A0A7Z2NV07_9SPHN</name>
<dbReference type="EMBL" id="CP047895">
    <property type="protein sequence ID" value="QHL89919.1"/>
    <property type="molecule type" value="Genomic_DNA"/>
</dbReference>
<sequence length="141" mass="15140">MGSPRQRPQTHAPDAATIEALARATLADLPATFRAHLGAVVVQVHDWADEALLAEMEIDDPLDLTGVYLGQPVGDKHNGAIAALPDMIQLFRMPILFEWAETGVALEHLVAHVTIHEIGHHFGLSDADMAALEDAEPEDGA</sequence>
<dbReference type="Gene3D" id="3.30.2010.20">
    <property type="match status" value="1"/>
</dbReference>
<keyword evidence="2" id="KW-1185">Reference proteome</keyword>
<dbReference type="AlphaFoldDB" id="A0A7Z2NV07"/>
<dbReference type="Proteomes" id="UP000464468">
    <property type="component" value="Chromosome"/>
</dbReference>
<dbReference type="InterPro" id="IPR038555">
    <property type="entry name" value="Zincin_1_sf"/>
</dbReference>
<dbReference type="RefSeq" id="WP_160591600.1">
    <property type="nucleotide sequence ID" value="NZ_CP047895.1"/>
</dbReference>
<evidence type="ECO:0000313" key="2">
    <source>
        <dbReference type="Proteomes" id="UP000464468"/>
    </source>
</evidence>
<dbReference type="KEGG" id="schy:GVO57_02620"/>
<dbReference type="InterPro" id="IPR010428">
    <property type="entry name" value="Zincin_1"/>
</dbReference>
<accession>A0A7Z2NV07</accession>
<dbReference type="Pfam" id="PF06262">
    <property type="entry name" value="Zincin_1"/>
    <property type="match status" value="1"/>
</dbReference>
<gene>
    <name evidence="1" type="ORF">GVO57_02620</name>
</gene>
<protein>
    <submittedName>
        <fullName evidence="1">Neutral zinc metallopeptidase</fullName>
    </submittedName>
</protein>
<dbReference type="SUPFAM" id="SSF55486">
    <property type="entry name" value="Metalloproteases ('zincins'), catalytic domain"/>
    <property type="match status" value="1"/>
</dbReference>
<dbReference type="CDD" id="cd12952">
    <property type="entry name" value="MMP_ACEL2062"/>
    <property type="match status" value="1"/>
</dbReference>